<feature type="transmembrane region" description="Helical" evidence="1">
    <location>
        <begin position="42"/>
        <end position="65"/>
    </location>
</feature>
<dbReference type="STRING" id="619805.SAMN05660477_02376"/>
<keyword evidence="1" id="KW-0472">Membrane</keyword>
<proteinExistence type="predicted"/>
<dbReference type="OrthoDB" id="1274967at2"/>
<dbReference type="AlphaFoldDB" id="A0A1T5FWT1"/>
<keyword evidence="1" id="KW-0812">Transmembrane</keyword>
<feature type="transmembrane region" description="Helical" evidence="1">
    <location>
        <begin position="12"/>
        <end position="30"/>
    </location>
</feature>
<keyword evidence="1" id="KW-1133">Transmembrane helix</keyword>
<organism evidence="2 3">
    <name type="scientific">Soonwooa buanensis</name>
    <dbReference type="NCBI Taxonomy" id="619805"/>
    <lineage>
        <taxon>Bacteria</taxon>
        <taxon>Pseudomonadati</taxon>
        <taxon>Bacteroidota</taxon>
        <taxon>Flavobacteriia</taxon>
        <taxon>Flavobacteriales</taxon>
        <taxon>Weeksellaceae</taxon>
        <taxon>Chryseobacterium group</taxon>
        <taxon>Soonwooa</taxon>
    </lineage>
</organism>
<feature type="transmembrane region" description="Helical" evidence="1">
    <location>
        <begin position="77"/>
        <end position="95"/>
    </location>
</feature>
<dbReference type="RefSeq" id="WP_144038367.1">
    <property type="nucleotide sequence ID" value="NZ_FUYZ01000008.1"/>
</dbReference>
<accession>A0A1T5FWT1</accession>
<keyword evidence="3" id="KW-1185">Reference proteome</keyword>
<dbReference type="EMBL" id="FUYZ01000008">
    <property type="protein sequence ID" value="SKC00547.1"/>
    <property type="molecule type" value="Genomic_DNA"/>
</dbReference>
<evidence type="ECO:0000313" key="2">
    <source>
        <dbReference type="EMBL" id="SKC00547.1"/>
    </source>
</evidence>
<sequence length="116" mass="13249">MSPLLKSFLKRLLLIVFPMVALYFYAQMDFEANSRREHRTDAGLGIAFLATGLLLVLFLVFLVDIIKKIRIKNYKIVKIDAVFLLILSTPIAYLICQITSRNCFCTSIIKIGDTLF</sequence>
<dbReference type="Proteomes" id="UP000191112">
    <property type="component" value="Unassembled WGS sequence"/>
</dbReference>
<gene>
    <name evidence="2" type="ORF">SAMN05660477_02376</name>
</gene>
<reference evidence="2 3" key="1">
    <citation type="submission" date="2017-02" db="EMBL/GenBank/DDBJ databases">
        <authorList>
            <person name="Peterson S.W."/>
        </authorList>
    </citation>
    <scope>NUCLEOTIDE SEQUENCE [LARGE SCALE GENOMIC DNA]</scope>
    <source>
        <strain evidence="2 3">DSM 22323</strain>
    </source>
</reference>
<protein>
    <submittedName>
        <fullName evidence="2">Uncharacterized protein</fullName>
    </submittedName>
</protein>
<evidence type="ECO:0000256" key="1">
    <source>
        <dbReference type="SAM" id="Phobius"/>
    </source>
</evidence>
<evidence type="ECO:0000313" key="3">
    <source>
        <dbReference type="Proteomes" id="UP000191112"/>
    </source>
</evidence>
<name>A0A1T5FWT1_9FLAO</name>